<dbReference type="CDD" id="cd01948">
    <property type="entry name" value="EAL"/>
    <property type="match status" value="1"/>
</dbReference>
<dbReference type="Pfam" id="PF00990">
    <property type="entry name" value="GGDEF"/>
    <property type="match status" value="1"/>
</dbReference>
<proteinExistence type="predicted"/>
<dbReference type="CDD" id="cd00130">
    <property type="entry name" value="PAS"/>
    <property type="match status" value="2"/>
</dbReference>
<dbReference type="Gene3D" id="3.30.450.20">
    <property type="entry name" value="PAS domain"/>
    <property type="match status" value="2"/>
</dbReference>
<dbReference type="PROSITE" id="PS50112">
    <property type="entry name" value="PAS"/>
    <property type="match status" value="2"/>
</dbReference>
<evidence type="ECO:0000313" key="5">
    <source>
        <dbReference type="EMBL" id="MBE4907022.1"/>
    </source>
</evidence>
<dbReference type="SMART" id="SM00052">
    <property type="entry name" value="EAL"/>
    <property type="match status" value="1"/>
</dbReference>
<feature type="domain" description="PAS" evidence="2">
    <location>
        <begin position="83"/>
        <end position="155"/>
    </location>
</feature>
<evidence type="ECO:0000256" key="1">
    <source>
        <dbReference type="SAM" id="Phobius"/>
    </source>
</evidence>
<evidence type="ECO:0000259" key="4">
    <source>
        <dbReference type="PROSITE" id="PS50887"/>
    </source>
</evidence>
<dbReference type="CDD" id="cd01949">
    <property type="entry name" value="GGDEF"/>
    <property type="match status" value="1"/>
</dbReference>
<dbReference type="InterPro" id="IPR000160">
    <property type="entry name" value="GGDEF_dom"/>
</dbReference>
<reference evidence="5 6" key="1">
    <citation type="submission" date="2020-10" db="EMBL/GenBank/DDBJ databases">
        <title>Bacillus sp. HD4P25, an endophyte from a halophyte.</title>
        <authorList>
            <person name="Sun J.-Q."/>
        </authorList>
    </citation>
    <scope>NUCLEOTIDE SEQUENCE [LARGE SCALE GENOMIC DNA]</scope>
    <source>
        <strain evidence="5 6">YIM 93174</strain>
    </source>
</reference>
<dbReference type="EMBL" id="JADCLJ010000007">
    <property type="protein sequence ID" value="MBE4907022.1"/>
    <property type="molecule type" value="Genomic_DNA"/>
</dbReference>
<dbReference type="RefSeq" id="WP_193534499.1">
    <property type="nucleotide sequence ID" value="NZ_JADCLJ010000007.1"/>
</dbReference>
<dbReference type="Pfam" id="PF13426">
    <property type="entry name" value="PAS_9"/>
    <property type="match status" value="1"/>
</dbReference>
<keyword evidence="1" id="KW-1133">Transmembrane helix</keyword>
<dbReference type="Gene3D" id="3.30.70.270">
    <property type="match status" value="1"/>
</dbReference>
<dbReference type="InterPro" id="IPR001633">
    <property type="entry name" value="EAL_dom"/>
</dbReference>
<dbReference type="SMART" id="SM00267">
    <property type="entry name" value="GGDEF"/>
    <property type="match status" value="1"/>
</dbReference>
<dbReference type="Pfam" id="PF00989">
    <property type="entry name" value="PAS"/>
    <property type="match status" value="1"/>
</dbReference>
<protein>
    <submittedName>
        <fullName evidence="5">EAL domain-containing protein</fullName>
    </submittedName>
</protein>
<dbReference type="InterPro" id="IPR035965">
    <property type="entry name" value="PAS-like_dom_sf"/>
</dbReference>
<feature type="domain" description="PAS" evidence="2">
    <location>
        <begin position="209"/>
        <end position="279"/>
    </location>
</feature>
<evidence type="ECO:0000259" key="2">
    <source>
        <dbReference type="PROSITE" id="PS50112"/>
    </source>
</evidence>
<dbReference type="InterPro" id="IPR000014">
    <property type="entry name" value="PAS"/>
</dbReference>
<sequence>MGKPGFSFNMKKTMLLMIVAILIGFVVSHELFEDTIHSLGLPVLLELSIEFLLFIAISIPFFYFMVFRDLQNRKTEDETLLDEYATYKMILENSPSAAFIYGDKGFIYISPTFCSTLGYESDEIIGKTFGEIPFINKKTVDLLLENRKRRAINEEVPQAYNIPAIRKDGTDIILELRPTWSLFKGQPVTIGTLVDVTEKVLIGKQKKENENKYKSLFENNMDAAFVIDNKGLVVEANSRALEMTKQTKEEIKGKSFIQYIASSDSAVASEKFKYVLQGQPLHHEFNVIIKGKKYLYDVSVVPIIVEEGIKGIFCLARDVTEQRKSDELIKWLAYHDSMTSLPNRHYFIDQLELKMNYCDTHMDSLALFYLDLDRVKIINDNLGHQIGDMYLKEASVRLKNFVKGKGLISRFGGDEFALLLPSVSKEEADSIAQEILHIFAEPFVIGGQIVPGNTSIGVAIYPGEAQDVQALLREADKALYVVKKSGGGNYRIYEETMERANSYRFGLQSDFKRALHDEEFYLVYQPKVNANTGSISGVEALLRWNKNNQELIPPADFIPLAEETGFIVPLGEWVIKRACEQNKQWQDAGFTPIRIAVNVSAVQFQRSKMDEIVERILAETGLEPQWLEIEITEGTLMVQDEFTIRSITRLKELGVIIALDDFGTGYSSMQYLKQFRLHSLKVDRSFIQDLHEHHDRAAITEAITQLAHGLGMSVVAEGVEKDEELEFVKSIGADEIQGYYISRPLSKEDFESYLQSDSKVS</sequence>
<dbReference type="Gene3D" id="3.20.20.450">
    <property type="entry name" value="EAL domain"/>
    <property type="match status" value="1"/>
</dbReference>
<dbReference type="PROSITE" id="PS50883">
    <property type="entry name" value="EAL"/>
    <property type="match status" value="1"/>
</dbReference>
<evidence type="ECO:0000259" key="3">
    <source>
        <dbReference type="PROSITE" id="PS50883"/>
    </source>
</evidence>
<dbReference type="InterPro" id="IPR013767">
    <property type="entry name" value="PAS_fold"/>
</dbReference>
<dbReference type="SUPFAM" id="SSF55785">
    <property type="entry name" value="PYP-like sensor domain (PAS domain)"/>
    <property type="match status" value="2"/>
</dbReference>
<dbReference type="SUPFAM" id="SSF141868">
    <property type="entry name" value="EAL domain-like"/>
    <property type="match status" value="1"/>
</dbReference>
<dbReference type="PANTHER" id="PTHR44757:SF2">
    <property type="entry name" value="BIOFILM ARCHITECTURE MAINTENANCE PROTEIN MBAA"/>
    <property type="match status" value="1"/>
</dbReference>
<keyword evidence="1" id="KW-0472">Membrane</keyword>
<keyword evidence="6" id="KW-1185">Reference proteome</keyword>
<comment type="caution">
    <text evidence="5">The sequence shown here is derived from an EMBL/GenBank/DDBJ whole genome shotgun (WGS) entry which is preliminary data.</text>
</comment>
<dbReference type="NCBIfam" id="TIGR00254">
    <property type="entry name" value="GGDEF"/>
    <property type="match status" value="1"/>
</dbReference>
<feature type="domain" description="GGDEF" evidence="4">
    <location>
        <begin position="363"/>
        <end position="495"/>
    </location>
</feature>
<dbReference type="InterPro" id="IPR043128">
    <property type="entry name" value="Rev_trsase/Diguanyl_cyclase"/>
</dbReference>
<dbReference type="NCBIfam" id="TIGR00229">
    <property type="entry name" value="sensory_box"/>
    <property type="match status" value="2"/>
</dbReference>
<dbReference type="Pfam" id="PF00563">
    <property type="entry name" value="EAL"/>
    <property type="match status" value="1"/>
</dbReference>
<feature type="domain" description="EAL" evidence="3">
    <location>
        <begin position="504"/>
        <end position="758"/>
    </location>
</feature>
<organism evidence="5 6">
    <name type="scientific">Litchfieldia luteola</name>
    <dbReference type="NCBI Taxonomy" id="682179"/>
    <lineage>
        <taxon>Bacteria</taxon>
        <taxon>Bacillati</taxon>
        <taxon>Bacillota</taxon>
        <taxon>Bacilli</taxon>
        <taxon>Bacillales</taxon>
        <taxon>Bacillaceae</taxon>
        <taxon>Litchfieldia</taxon>
    </lineage>
</organism>
<evidence type="ECO:0000313" key="6">
    <source>
        <dbReference type="Proteomes" id="UP001516662"/>
    </source>
</evidence>
<keyword evidence="1" id="KW-0812">Transmembrane</keyword>
<accession>A0ABR9QEW2</accession>
<dbReference type="PROSITE" id="PS50887">
    <property type="entry name" value="GGDEF"/>
    <property type="match status" value="1"/>
</dbReference>
<name>A0ABR9QEW2_9BACI</name>
<dbReference type="InterPro" id="IPR029787">
    <property type="entry name" value="Nucleotide_cyclase"/>
</dbReference>
<dbReference type="SMART" id="SM00091">
    <property type="entry name" value="PAS"/>
    <property type="match status" value="2"/>
</dbReference>
<dbReference type="SUPFAM" id="SSF55073">
    <property type="entry name" value="Nucleotide cyclase"/>
    <property type="match status" value="1"/>
</dbReference>
<dbReference type="PANTHER" id="PTHR44757">
    <property type="entry name" value="DIGUANYLATE CYCLASE DGCP"/>
    <property type="match status" value="1"/>
</dbReference>
<dbReference type="Proteomes" id="UP001516662">
    <property type="component" value="Unassembled WGS sequence"/>
</dbReference>
<dbReference type="InterPro" id="IPR035919">
    <property type="entry name" value="EAL_sf"/>
</dbReference>
<feature type="transmembrane region" description="Helical" evidence="1">
    <location>
        <begin position="44"/>
        <end position="66"/>
    </location>
</feature>
<gene>
    <name evidence="5" type="ORF">IMZ08_02995</name>
</gene>
<dbReference type="InterPro" id="IPR052155">
    <property type="entry name" value="Biofilm_reg_signaling"/>
</dbReference>